<dbReference type="Pfam" id="PF09413">
    <property type="entry name" value="DUF2007"/>
    <property type="match status" value="1"/>
</dbReference>
<feature type="domain" description="DUF2007" evidence="1">
    <location>
        <begin position="20"/>
        <end position="77"/>
    </location>
</feature>
<dbReference type="EMBL" id="DTHB01000049">
    <property type="protein sequence ID" value="HGB15062.1"/>
    <property type="molecule type" value="Genomic_DNA"/>
</dbReference>
<comment type="caution">
    <text evidence="2">The sequence shown here is derived from an EMBL/GenBank/DDBJ whole genome shotgun (WGS) entry which is preliminary data.</text>
</comment>
<evidence type="ECO:0000313" key="2">
    <source>
        <dbReference type="EMBL" id="HGB15062.1"/>
    </source>
</evidence>
<proteinExistence type="predicted"/>
<name>A0A7C3SJA2_9BACT</name>
<dbReference type="Gene3D" id="3.30.70.790">
    <property type="entry name" value="UreE, C-terminal domain"/>
    <property type="match status" value="1"/>
</dbReference>
<dbReference type="InterPro" id="IPR011322">
    <property type="entry name" value="N-reg_PII-like_a/b"/>
</dbReference>
<accession>A0A7C3SJA2</accession>
<evidence type="ECO:0000259" key="1">
    <source>
        <dbReference type="Pfam" id="PF09413"/>
    </source>
</evidence>
<gene>
    <name evidence="2" type="ORF">ENV62_07500</name>
</gene>
<reference evidence="2" key="1">
    <citation type="journal article" date="2020" name="mSystems">
        <title>Genome- and Community-Level Interaction Insights into Carbon Utilization and Element Cycling Functions of Hydrothermarchaeota in Hydrothermal Sediment.</title>
        <authorList>
            <person name="Zhou Z."/>
            <person name="Liu Y."/>
            <person name="Xu W."/>
            <person name="Pan J."/>
            <person name="Luo Z.H."/>
            <person name="Li M."/>
        </authorList>
    </citation>
    <scope>NUCLEOTIDE SEQUENCE [LARGE SCALE GENOMIC DNA]</scope>
    <source>
        <strain evidence="2">SpSt-776</strain>
    </source>
</reference>
<dbReference type="SUPFAM" id="SSF54913">
    <property type="entry name" value="GlnB-like"/>
    <property type="match status" value="1"/>
</dbReference>
<organism evidence="2">
    <name type="scientific">Desulfobacca acetoxidans</name>
    <dbReference type="NCBI Taxonomy" id="60893"/>
    <lineage>
        <taxon>Bacteria</taxon>
        <taxon>Pseudomonadati</taxon>
        <taxon>Thermodesulfobacteriota</taxon>
        <taxon>Desulfobaccia</taxon>
        <taxon>Desulfobaccales</taxon>
        <taxon>Desulfobaccaceae</taxon>
        <taxon>Desulfobacca</taxon>
    </lineage>
</organism>
<dbReference type="InterPro" id="IPR018551">
    <property type="entry name" value="DUF2007"/>
</dbReference>
<dbReference type="AlphaFoldDB" id="A0A7C3SJA2"/>
<protein>
    <submittedName>
        <fullName evidence="2">DUF2007 domain-containing protein</fullName>
    </submittedName>
</protein>
<sequence>MRPGDSFVPFEPESAVVVKTFPNRVLAGLAASLLEAEGIQAFILSDDAGGAYPMLQFIRGVQLLVAPQDEARARELLGTEMAEQS</sequence>